<organism evidence="1 2">
    <name type="scientific">Macrosiphum euphorbiae</name>
    <name type="common">potato aphid</name>
    <dbReference type="NCBI Taxonomy" id="13131"/>
    <lineage>
        <taxon>Eukaryota</taxon>
        <taxon>Metazoa</taxon>
        <taxon>Ecdysozoa</taxon>
        <taxon>Arthropoda</taxon>
        <taxon>Hexapoda</taxon>
        <taxon>Insecta</taxon>
        <taxon>Pterygota</taxon>
        <taxon>Neoptera</taxon>
        <taxon>Paraneoptera</taxon>
        <taxon>Hemiptera</taxon>
        <taxon>Sternorrhyncha</taxon>
        <taxon>Aphidomorpha</taxon>
        <taxon>Aphidoidea</taxon>
        <taxon>Aphididae</taxon>
        <taxon>Macrosiphini</taxon>
        <taxon>Macrosiphum</taxon>
    </lineage>
</organism>
<dbReference type="PRINTS" id="PR01345">
    <property type="entry name" value="CERVTRCPTASE"/>
</dbReference>
<comment type="caution">
    <text evidence="1">The sequence shown here is derived from an EMBL/GenBank/DDBJ whole genome shotgun (WGS) entry which is preliminary data.</text>
</comment>
<dbReference type="PANTHER" id="PTHR33332">
    <property type="entry name" value="REVERSE TRANSCRIPTASE DOMAIN-CONTAINING PROTEIN"/>
    <property type="match status" value="1"/>
</dbReference>
<keyword evidence="2" id="KW-1185">Reference proteome</keyword>
<gene>
    <name evidence="1" type="ORF">MEUPH1_LOCUS30379</name>
</gene>
<evidence type="ECO:0000313" key="1">
    <source>
        <dbReference type="EMBL" id="CAI6377070.1"/>
    </source>
</evidence>
<proteinExistence type="predicted"/>
<sequence>MISSYNDCLTLQNSLDKFAAWCNSFNLSLNIAKCKVMTFHRSRSVITFDYNLSGLSIQRVNQVEDLGILFVPSLHFGPHIDIMTSKAFRVLGFIKRHTVNFSSPKCLLVLYNSLVRSVLEYGCVVWSPYTAADIRRIDRVQNYFMNFVGFCLNIPHPKHDYRPIIQALKLNYLQTRRDNLGNNFIRGLIEGRVDAPRLLEQLDFRIPNNTRLQCSFYPPNNTSNFARNAPLPRLMRLANLL</sequence>
<reference evidence="1 2" key="1">
    <citation type="submission" date="2023-01" db="EMBL/GenBank/DDBJ databases">
        <authorList>
            <person name="Whitehead M."/>
        </authorList>
    </citation>
    <scope>NUCLEOTIDE SEQUENCE [LARGE SCALE GENOMIC DNA]</scope>
</reference>
<evidence type="ECO:0008006" key="3">
    <source>
        <dbReference type="Google" id="ProtNLM"/>
    </source>
</evidence>
<protein>
    <recommendedName>
        <fullName evidence="3">Reverse transcriptase domain-containing protein</fullName>
    </recommendedName>
</protein>
<dbReference type="Proteomes" id="UP001160148">
    <property type="component" value="Unassembled WGS sequence"/>
</dbReference>
<accession>A0AAV0Y827</accession>
<dbReference type="AlphaFoldDB" id="A0AAV0Y827"/>
<dbReference type="EMBL" id="CARXXK010001639">
    <property type="protein sequence ID" value="CAI6377070.1"/>
    <property type="molecule type" value="Genomic_DNA"/>
</dbReference>
<name>A0AAV0Y827_9HEMI</name>
<evidence type="ECO:0000313" key="2">
    <source>
        <dbReference type="Proteomes" id="UP001160148"/>
    </source>
</evidence>